<feature type="non-terminal residue" evidence="1">
    <location>
        <position position="1"/>
    </location>
</feature>
<keyword evidence="3" id="KW-1185">Reference proteome</keyword>
<dbReference type="Proteomes" id="UP000663829">
    <property type="component" value="Unassembled WGS sequence"/>
</dbReference>
<name>A0A816G5J3_9BILA</name>
<accession>A0A816G5J3</accession>
<comment type="caution">
    <text evidence="1">The sequence shown here is derived from an EMBL/GenBank/DDBJ whole genome shotgun (WGS) entry which is preliminary data.</text>
</comment>
<gene>
    <name evidence="1" type="ORF">GPM918_LOCUS46299</name>
    <name evidence="2" type="ORF">SRO942_LOCUS50188</name>
</gene>
<evidence type="ECO:0000313" key="3">
    <source>
        <dbReference type="Proteomes" id="UP000663829"/>
    </source>
</evidence>
<reference evidence="1" key="1">
    <citation type="submission" date="2021-02" db="EMBL/GenBank/DDBJ databases">
        <authorList>
            <person name="Nowell W R."/>
        </authorList>
    </citation>
    <scope>NUCLEOTIDE SEQUENCE</scope>
</reference>
<dbReference type="AlphaFoldDB" id="A0A816G5J3"/>
<proteinExistence type="predicted"/>
<dbReference type="EMBL" id="CAJOBC010140210">
    <property type="protein sequence ID" value="CAF4643146.1"/>
    <property type="molecule type" value="Genomic_DNA"/>
</dbReference>
<evidence type="ECO:0000313" key="2">
    <source>
        <dbReference type="EMBL" id="CAF4643146.1"/>
    </source>
</evidence>
<dbReference type="Proteomes" id="UP000681722">
    <property type="component" value="Unassembled WGS sequence"/>
</dbReference>
<evidence type="ECO:0000313" key="1">
    <source>
        <dbReference type="EMBL" id="CAF1670600.1"/>
    </source>
</evidence>
<dbReference type="EMBL" id="CAJNOQ010060727">
    <property type="protein sequence ID" value="CAF1670600.1"/>
    <property type="molecule type" value="Genomic_DNA"/>
</dbReference>
<organism evidence="1 3">
    <name type="scientific">Didymodactylos carnosus</name>
    <dbReference type="NCBI Taxonomy" id="1234261"/>
    <lineage>
        <taxon>Eukaryota</taxon>
        <taxon>Metazoa</taxon>
        <taxon>Spiralia</taxon>
        <taxon>Gnathifera</taxon>
        <taxon>Rotifera</taxon>
        <taxon>Eurotatoria</taxon>
        <taxon>Bdelloidea</taxon>
        <taxon>Philodinida</taxon>
        <taxon>Philodinidae</taxon>
        <taxon>Didymodactylos</taxon>
    </lineage>
</organism>
<sequence length="63" mass="6493">RAFVHGVNGVAVAKHSVLQGGVEAGAPTRAVPAAHAAIQATKLSGPAVTDEMQYNNDMNKVIR</sequence>
<protein>
    <submittedName>
        <fullName evidence="1">Uncharacterized protein</fullName>
    </submittedName>
</protein>